<evidence type="ECO:0008006" key="5">
    <source>
        <dbReference type="Google" id="ProtNLM"/>
    </source>
</evidence>
<dbReference type="KEGG" id="cdet:87944523"/>
<dbReference type="PANTHER" id="PTHR35896:SF3">
    <property type="entry name" value="MAJOR FACILITATOR SUPERFAMILY TRANSPORTER"/>
    <property type="match status" value="1"/>
</dbReference>
<dbReference type="GeneID" id="87944523"/>
<feature type="region of interest" description="Disordered" evidence="1">
    <location>
        <begin position="1"/>
        <end position="25"/>
    </location>
</feature>
<keyword evidence="2" id="KW-0472">Membrane</keyword>
<keyword evidence="2" id="KW-1133">Transmembrane helix</keyword>
<feature type="transmembrane region" description="Helical" evidence="2">
    <location>
        <begin position="48"/>
        <end position="67"/>
    </location>
</feature>
<dbReference type="AlphaFoldDB" id="A0AAX4IJ96"/>
<evidence type="ECO:0000313" key="4">
    <source>
        <dbReference type="Proteomes" id="UP001322277"/>
    </source>
</evidence>
<organism evidence="3 4">
    <name type="scientific">Colletotrichum destructivum</name>
    <dbReference type="NCBI Taxonomy" id="34406"/>
    <lineage>
        <taxon>Eukaryota</taxon>
        <taxon>Fungi</taxon>
        <taxon>Dikarya</taxon>
        <taxon>Ascomycota</taxon>
        <taxon>Pezizomycotina</taxon>
        <taxon>Sordariomycetes</taxon>
        <taxon>Hypocreomycetidae</taxon>
        <taxon>Glomerellales</taxon>
        <taxon>Glomerellaceae</taxon>
        <taxon>Colletotrichum</taxon>
        <taxon>Colletotrichum destructivum species complex</taxon>
    </lineage>
</organism>
<proteinExistence type="predicted"/>
<dbReference type="EMBL" id="CP137309">
    <property type="protein sequence ID" value="WQF83006.1"/>
    <property type="molecule type" value="Genomic_DNA"/>
</dbReference>
<accession>A0AAX4IJ96</accession>
<sequence>MLRDAHPNQPVPIDPVGKYGASNQEDVDEDDEAGFIYLPPQRWTGTRWIYGLCWSILITALILAAFFSGRSTAIPSPTDLREAVLTADGKSFPSGQLTWSHKFTPLPCGKTPAEAKARGCHFDIIATAWLPPRCIDHELAAEFAAVHPWRYFRDPNGTEPLLDDPDTLGSQTGLIWTTHRWHWAHCLYMWKKLNRALVHGWVTDAETIKQGHTDHCVKTILLMAEPDAIRSIVEIIYPPC</sequence>
<dbReference type="RefSeq" id="XP_062780230.1">
    <property type="nucleotide sequence ID" value="XM_062924179.1"/>
</dbReference>
<keyword evidence="4" id="KW-1185">Reference proteome</keyword>
<evidence type="ECO:0000313" key="3">
    <source>
        <dbReference type="EMBL" id="WQF83006.1"/>
    </source>
</evidence>
<gene>
    <name evidence="3" type="ORF">CDEST_08020</name>
</gene>
<evidence type="ECO:0000256" key="2">
    <source>
        <dbReference type="SAM" id="Phobius"/>
    </source>
</evidence>
<dbReference type="PANTHER" id="PTHR35896">
    <property type="entry name" value="IG-LIKE DOMAIN-CONTAINING PROTEIN"/>
    <property type="match status" value="1"/>
</dbReference>
<name>A0AAX4IJ96_9PEZI</name>
<evidence type="ECO:0000256" key="1">
    <source>
        <dbReference type="SAM" id="MobiDB-lite"/>
    </source>
</evidence>
<dbReference type="InterPro" id="IPR053008">
    <property type="entry name" value="Phomopsin_biosynth_assoc"/>
</dbReference>
<dbReference type="Proteomes" id="UP001322277">
    <property type="component" value="Chromosome 5"/>
</dbReference>
<protein>
    <recommendedName>
        <fullName evidence="5">Major facilitator superfamily transporter</fullName>
    </recommendedName>
</protein>
<reference evidence="4" key="1">
    <citation type="journal article" date="2023" name="bioRxiv">
        <title>Complete genome of the Medicago anthracnose fungus, Colletotrichum destructivum, reveals a mini-chromosome-like region within a core chromosome.</title>
        <authorList>
            <person name="Lapalu N."/>
            <person name="Simon A."/>
            <person name="Lu A."/>
            <person name="Plaumann P.-L."/>
            <person name="Amselem J."/>
            <person name="Pigne S."/>
            <person name="Auger A."/>
            <person name="Koch C."/>
            <person name="Dallery J.-F."/>
            <person name="O'Connell R.J."/>
        </authorList>
    </citation>
    <scope>NUCLEOTIDE SEQUENCE [LARGE SCALE GENOMIC DNA]</scope>
    <source>
        <strain evidence="4">CBS 520.97</strain>
    </source>
</reference>
<keyword evidence="2" id="KW-0812">Transmembrane</keyword>